<evidence type="ECO:0000313" key="3">
    <source>
        <dbReference type="Proteomes" id="UP000199672"/>
    </source>
</evidence>
<gene>
    <name evidence="2" type="ORF">SAMN05216297_101590</name>
</gene>
<keyword evidence="1" id="KW-0732">Signal</keyword>
<dbReference type="STRING" id="739143.SAMN05216297_101590"/>
<evidence type="ECO:0000256" key="1">
    <source>
        <dbReference type="SAM" id="SignalP"/>
    </source>
</evidence>
<feature type="signal peptide" evidence="1">
    <location>
        <begin position="1"/>
        <end position="22"/>
    </location>
</feature>
<dbReference type="AlphaFoldDB" id="A0A1I1KXM1"/>
<dbReference type="EMBL" id="FOMH01000001">
    <property type="protein sequence ID" value="SFC65385.1"/>
    <property type="molecule type" value="Genomic_DNA"/>
</dbReference>
<organism evidence="2 3">
    <name type="scientific">Flavobacterium phragmitis</name>
    <dbReference type="NCBI Taxonomy" id="739143"/>
    <lineage>
        <taxon>Bacteria</taxon>
        <taxon>Pseudomonadati</taxon>
        <taxon>Bacteroidota</taxon>
        <taxon>Flavobacteriia</taxon>
        <taxon>Flavobacteriales</taxon>
        <taxon>Flavobacteriaceae</taxon>
        <taxon>Flavobacterium</taxon>
    </lineage>
</organism>
<dbReference type="Proteomes" id="UP000199672">
    <property type="component" value="Unassembled WGS sequence"/>
</dbReference>
<sequence length="363" mass="42116">MKLIDKIALITLLVVSGLNANAQNQKKVLPKASKIVVKVAVVIQDPIINGKRMHEIMKTPGNNKREWGDPFKLNADYKATLEKASGGTVEYQIVKIYDTKDYFTSLRKSGEKLTEARVIELMAEPDWKTLKEEGTSFDYNAFVTHFGFDKQRNEGKINEVWVWTFPYGGMAESNMMGDGAFWINSEPTINKNCKELLSIMGLNYERDVACAMESYGHRFESTMMKVYGPWDYDSKKEIKDLTNWERYTGYIKNYNKFNPGKAHIGNIHFPPNGQKDYDWANKDKVDTYADNWAYYPNITDENPRTVDCSEWKCSHIGYMEWWFSHIPHFAGVNPKDGKLNNWWHYVVNYNEAVKLEKKLSKKK</sequence>
<dbReference type="RefSeq" id="WP_091490679.1">
    <property type="nucleotide sequence ID" value="NZ_FOMH01000001.1"/>
</dbReference>
<keyword evidence="3" id="KW-1185">Reference proteome</keyword>
<reference evidence="3" key="1">
    <citation type="submission" date="2016-10" db="EMBL/GenBank/DDBJ databases">
        <authorList>
            <person name="Varghese N."/>
            <person name="Submissions S."/>
        </authorList>
    </citation>
    <scope>NUCLEOTIDE SEQUENCE [LARGE SCALE GENOMIC DNA]</scope>
    <source>
        <strain evidence="3">CGMCC 1.10370</strain>
    </source>
</reference>
<evidence type="ECO:0000313" key="2">
    <source>
        <dbReference type="EMBL" id="SFC65385.1"/>
    </source>
</evidence>
<name>A0A1I1KXM1_9FLAO</name>
<proteinExistence type="predicted"/>
<feature type="chain" id="PRO_5011663931" evidence="1">
    <location>
        <begin position="23"/>
        <end position="363"/>
    </location>
</feature>
<accession>A0A1I1KXM1</accession>
<protein>
    <submittedName>
        <fullName evidence="2">Uncharacterized protein</fullName>
    </submittedName>
</protein>
<dbReference type="OrthoDB" id="1091227at2"/>